<protein>
    <submittedName>
        <fullName evidence="1">Uncharacterized protein</fullName>
    </submittedName>
</protein>
<gene>
    <name evidence="1" type="ORF">ANN_21624</name>
</gene>
<dbReference type="EMBL" id="JAJSOF020000033">
    <property type="protein sequence ID" value="KAJ4429455.1"/>
    <property type="molecule type" value="Genomic_DNA"/>
</dbReference>
<proteinExistence type="predicted"/>
<name>A0ABQ8S6G8_PERAM</name>
<evidence type="ECO:0000313" key="2">
    <source>
        <dbReference type="Proteomes" id="UP001148838"/>
    </source>
</evidence>
<keyword evidence="2" id="KW-1185">Reference proteome</keyword>
<organism evidence="1 2">
    <name type="scientific">Periplaneta americana</name>
    <name type="common">American cockroach</name>
    <name type="synonym">Blatta americana</name>
    <dbReference type="NCBI Taxonomy" id="6978"/>
    <lineage>
        <taxon>Eukaryota</taxon>
        <taxon>Metazoa</taxon>
        <taxon>Ecdysozoa</taxon>
        <taxon>Arthropoda</taxon>
        <taxon>Hexapoda</taxon>
        <taxon>Insecta</taxon>
        <taxon>Pterygota</taxon>
        <taxon>Neoptera</taxon>
        <taxon>Polyneoptera</taxon>
        <taxon>Dictyoptera</taxon>
        <taxon>Blattodea</taxon>
        <taxon>Blattoidea</taxon>
        <taxon>Blattidae</taxon>
        <taxon>Blattinae</taxon>
        <taxon>Periplaneta</taxon>
    </lineage>
</organism>
<comment type="caution">
    <text evidence="1">The sequence shown here is derived from an EMBL/GenBank/DDBJ whole genome shotgun (WGS) entry which is preliminary data.</text>
</comment>
<sequence>MLAEQHRNLEETKKAIREQVEQGMIQGYAETYLDIEAIPYHQLANHMSLPGGGDYAVIAEIDGQQWLPYMQAPQPGATYMTRNEDAKLQQGGGHWNQYSAEARTQQDLHQPFLPRPVPSHMWYLRGFVHFRFSPSKFSKAPSVEQRNPE</sequence>
<dbReference type="Proteomes" id="UP001148838">
    <property type="component" value="Unassembled WGS sequence"/>
</dbReference>
<reference evidence="1 2" key="1">
    <citation type="journal article" date="2022" name="Allergy">
        <title>Genome assembly and annotation of Periplaneta americana reveal a comprehensive cockroach allergen profile.</title>
        <authorList>
            <person name="Wang L."/>
            <person name="Xiong Q."/>
            <person name="Saelim N."/>
            <person name="Wang L."/>
            <person name="Nong W."/>
            <person name="Wan A.T."/>
            <person name="Shi M."/>
            <person name="Liu X."/>
            <person name="Cao Q."/>
            <person name="Hui J.H.L."/>
            <person name="Sookrung N."/>
            <person name="Leung T.F."/>
            <person name="Tungtrongchitr A."/>
            <person name="Tsui S.K.W."/>
        </authorList>
    </citation>
    <scope>NUCLEOTIDE SEQUENCE [LARGE SCALE GENOMIC DNA]</scope>
    <source>
        <strain evidence="1">PWHHKU_190912</strain>
    </source>
</reference>
<accession>A0ABQ8S6G8</accession>
<evidence type="ECO:0000313" key="1">
    <source>
        <dbReference type="EMBL" id="KAJ4429455.1"/>
    </source>
</evidence>